<keyword evidence="1" id="KW-0233">DNA recombination</keyword>
<comment type="caution">
    <text evidence="4">The sequence shown here is derived from an EMBL/GenBank/DDBJ whole genome shotgun (WGS) entry which is preliminary data.</text>
</comment>
<dbReference type="InterPro" id="IPR013762">
    <property type="entry name" value="Integrase-like_cat_sf"/>
</dbReference>
<dbReference type="EMBL" id="CAXAMM010015891">
    <property type="protein sequence ID" value="CAK9037567.1"/>
    <property type="molecule type" value="Genomic_DNA"/>
</dbReference>
<evidence type="ECO:0000313" key="4">
    <source>
        <dbReference type="EMBL" id="CAK9037567.1"/>
    </source>
</evidence>
<feature type="region of interest" description="Disordered" evidence="2">
    <location>
        <begin position="284"/>
        <end position="312"/>
    </location>
</feature>
<feature type="domain" description="Tyr recombinase" evidence="3">
    <location>
        <begin position="205"/>
        <end position="380"/>
    </location>
</feature>
<evidence type="ECO:0000259" key="3">
    <source>
        <dbReference type="Pfam" id="PF00589"/>
    </source>
</evidence>
<dbReference type="InterPro" id="IPR002104">
    <property type="entry name" value="Integrase_catalytic"/>
</dbReference>
<protein>
    <submittedName>
        <fullName evidence="4">Site-specific tyrosine recombinase XerC</fullName>
    </submittedName>
</protein>
<dbReference type="SUPFAM" id="SSF56349">
    <property type="entry name" value="DNA breaking-rejoining enzymes"/>
    <property type="match status" value="1"/>
</dbReference>
<dbReference type="Pfam" id="PF00589">
    <property type="entry name" value="Phage_integrase"/>
    <property type="match status" value="1"/>
</dbReference>
<keyword evidence="5" id="KW-1185">Reference proteome</keyword>
<dbReference type="PANTHER" id="PTHR30349">
    <property type="entry name" value="PHAGE INTEGRASE-RELATED"/>
    <property type="match status" value="1"/>
</dbReference>
<dbReference type="InterPro" id="IPR011010">
    <property type="entry name" value="DNA_brk_join_enz"/>
</dbReference>
<name>A0ABP0LH08_9DINO</name>
<dbReference type="InterPro" id="IPR050090">
    <property type="entry name" value="Tyrosine_recombinase_XerCD"/>
</dbReference>
<dbReference type="PANTHER" id="PTHR30349:SF64">
    <property type="entry name" value="PROPHAGE INTEGRASE INTD-RELATED"/>
    <property type="match status" value="1"/>
</dbReference>
<accession>A0ABP0LH08</accession>
<sequence length="403" mass="45136">MPSLKNSLPRYRKHRGTGQAVVTLSGRDHYLGKHGTAASRRQYDRLIAEWLANGRESLVSAPDGIYVAELLNRYLKFAKTYYVKGGKPTGELAGMKDAIRQVERNYPRALVVDFGPLALKAVRQQMIDAGRSRSTINQAVGRIKRIFRWGASEQLIPVAVHQSLATVEGLRRGKSAAPDRPRVAPVNAEDVEATIPHLPPAVADMVRLQRLAAMRPGEVCILRPCDVDRSDDVWVYRPSTHKNEHHGRQRLIYLGPQSQAVLLRYLARDSEAYCFQPRDSEAKRRSARHLERQTPISCGNRPGSSRKRKPKRLPGNCYSTCSYGRAIARACDKAKVAHWTANQLRHLAATEIRQRYGLEAAQIILGHSHADVTQIYAEESYPDSRCTEPNAEILRFLSPDGPG</sequence>
<evidence type="ECO:0000313" key="5">
    <source>
        <dbReference type="Proteomes" id="UP001642464"/>
    </source>
</evidence>
<evidence type="ECO:0000256" key="2">
    <source>
        <dbReference type="SAM" id="MobiDB-lite"/>
    </source>
</evidence>
<evidence type="ECO:0000256" key="1">
    <source>
        <dbReference type="ARBA" id="ARBA00023172"/>
    </source>
</evidence>
<gene>
    <name evidence="4" type="ORF">SCF082_LOCUS22243</name>
</gene>
<proteinExistence type="predicted"/>
<organism evidence="4 5">
    <name type="scientific">Durusdinium trenchii</name>
    <dbReference type="NCBI Taxonomy" id="1381693"/>
    <lineage>
        <taxon>Eukaryota</taxon>
        <taxon>Sar</taxon>
        <taxon>Alveolata</taxon>
        <taxon>Dinophyceae</taxon>
        <taxon>Suessiales</taxon>
        <taxon>Symbiodiniaceae</taxon>
        <taxon>Durusdinium</taxon>
    </lineage>
</organism>
<dbReference type="CDD" id="cd00397">
    <property type="entry name" value="DNA_BRE_C"/>
    <property type="match status" value="1"/>
</dbReference>
<reference evidence="4 5" key="1">
    <citation type="submission" date="2024-02" db="EMBL/GenBank/DDBJ databases">
        <authorList>
            <person name="Chen Y."/>
            <person name="Shah S."/>
            <person name="Dougan E. K."/>
            <person name="Thang M."/>
            <person name="Chan C."/>
        </authorList>
    </citation>
    <scope>NUCLEOTIDE SEQUENCE [LARGE SCALE GENOMIC DNA]</scope>
</reference>
<dbReference type="Gene3D" id="1.10.443.10">
    <property type="entry name" value="Intergrase catalytic core"/>
    <property type="match status" value="1"/>
</dbReference>
<dbReference type="Proteomes" id="UP001642464">
    <property type="component" value="Unassembled WGS sequence"/>
</dbReference>